<evidence type="ECO:0000313" key="2">
    <source>
        <dbReference type="EMBL" id="MBT0652561.1"/>
    </source>
</evidence>
<evidence type="ECO:0000313" key="3">
    <source>
        <dbReference type="Proteomes" id="UP000756860"/>
    </source>
</evidence>
<dbReference type="EMBL" id="JAHCVK010000001">
    <property type="protein sequence ID" value="MBT0652561.1"/>
    <property type="molecule type" value="Genomic_DNA"/>
</dbReference>
<keyword evidence="3" id="KW-1185">Reference proteome</keyword>
<keyword evidence="2" id="KW-0378">Hydrolase</keyword>
<dbReference type="RefSeq" id="WP_214174497.1">
    <property type="nucleotide sequence ID" value="NZ_JAHCVK010000001.1"/>
</dbReference>
<name>A0ABS5SD86_9BACT</name>
<dbReference type="InterPro" id="IPR022742">
    <property type="entry name" value="Hydrolase_4"/>
</dbReference>
<reference evidence="2 3" key="1">
    <citation type="submission" date="2021-05" db="EMBL/GenBank/DDBJ databases">
        <title>The draft genome of Geobacter luticola JCM 17780.</title>
        <authorList>
            <person name="Xu Z."/>
            <person name="Masuda Y."/>
            <person name="Itoh H."/>
            <person name="Senoo K."/>
        </authorList>
    </citation>
    <scope>NUCLEOTIDE SEQUENCE [LARGE SCALE GENOMIC DNA]</scope>
    <source>
        <strain evidence="2 3">JCM 17780</strain>
    </source>
</reference>
<accession>A0ABS5SD86</accession>
<dbReference type="PANTHER" id="PTHR12277:SF81">
    <property type="entry name" value="PROTEIN ABHD13"/>
    <property type="match status" value="1"/>
</dbReference>
<dbReference type="SUPFAM" id="SSF53474">
    <property type="entry name" value="alpha/beta-Hydrolases"/>
    <property type="match status" value="1"/>
</dbReference>
<protein>
    <submittedName>
        <fullName evidence="2">Alpha/beta hydrolase</fullName>
    </submittedName>
</protein>
<organism evidence="2 3">
    <name type="scientific">Geomobilimonas luticola</name>
    <dbReference type="NCBI Taxonomy" id="1114878"/>
    <lineage>
        <taxon>Bacteria</taxon>
        <taxon>Pseudomonadati</taxon>
        <taxon>Thermodesulfobacteriota</taxon>
        <taxon>Desulfuromonadia</taxon>
        <taxon>Geobacterales</taxon>
        <taxon>Geobacteraceae</taxon>
        <taxon>Geomobilimonas</taxon>
    </lineage>
</organism>
<dbReference type="PANTHER" id="PTHR12277">
    <property type="entry name" value="ALPHA/BETA HYDROLASE DOMAIN-CONTAINING PROTEIN"/>
    <property type="match status" value="1"/>
</dbReference>
<evidence type="ECO:0000259" key="1">
    <source>
        <dbReference type="Pfam" id="PF12146"/>
    </source>
</evidence>
<sequence length="249" mass="27849">MTDPILDHPTLTARYFYPWPNQFDDPFFVQGDGFRLGCHYRHISDDLPTIIHFHGNGETVADYLGDFEDRIAGLGANLLLAEYRGYGMSDGEPGLAAMLDDVRLITEASGVPPEKIIFFGRSLGSLYAVHGVSLYPKAAGLIVESGLAEPLERILVRIEPHHVGATMDSLKESVARHLNQKRKIASFRGRLLILHTQNDDLVSVSHAENLYEWAQEPKELLIFERGDHNNIMAVNSESYFRAIAKFLSA</sequence>
<dbReference type="GO" id="GO:0016787">
    <property type="term" value="F:hydrolase activity"/>
    <property type="evidence" value="ECO:0007669"/>
    <property type="project" value="UniProtKB-KW"/>
</dbReference>
<comment type="caution">
    <text evidence="2">The sequence shown here is derived from an EMBL/GenBank/DDBJ whole genome shotgun (WGS) entry which is preliminary data.</text>
</comment>
<feature type="domain" description="Serine aminopeptidase S33" evidence="1">
    <location>
        <begin position="49"/>
        <end position="149"/>
    </location>
</feature>
<dbReference type="Gene3D" id="3.40.50.1820">
    <property type="entry name" value="alpha/beta hydrolase"/>
    <property type="match status" value="1"/>
</dbReference>
<proteinExistence type="predicted"/>
<dbReference type="Proteomes" id="UP000756860">
    <property type="component" value="Unassembled WGS sequence"/>
</dbReference>
<gene>
    <name evidence="2" type="ORF">KI810_05800</name>
</gene>
<dbReference type="InterPro" id="IPR029058">
    <property type="entry name" value="AB_hydrolase_fold"/>
</dbReference>
<dbReference type="Pfam" id="PF12146">
    <property type="entry name" value="Hydrolase_4"/>
    <property type="match status" value="1"/>
</dbReference>